<keyword evidence="2" id="KW-1185">Reference proteome</keyword>
<protein>
    <submittedName>
        <fullName evidence="1">Uncharacterized protein</fullName>
    </submittedName>
</protein>
<comment type="caution">
    <text evidence="1">The sequence shown here is derived from an EMBL/GenBank/DDBJ whole genome shotgun (WGS) entry which is preliminary data.</text>
</comment>
<dbReference type="Proteomes" id="UP000521872">
    <property type="component" value="Unassembled WGS sequence"/>
</dbReference>
<name>A0A8H4QSI3_9AGAR</name>
<accession>A0A8H4QSI3</accession>
<gene>
    <name evidence="1" type="ORF">D9613_008658</name>
</gene>
<dbReference type="EMBL" id="JAACJL010000031">
    <property type="protein sequence ID" value="KAF4616426.1"/>
    <property type="molecule type" value="Genomic_DNA"/>
</dbReference>
<evidence type="ECO:0000313" key="1">
    <source>
        <dbReference type="EMBL" id="KAF4616426.1"/>
    </source>
</evidence>
<reference evidence="1 2" key="1">
    <citation type="submission" date="2019-12" db="EMBL/GenBank/DDBJ databases">
        <authorList>
            <person name="Floudas D."/>
            <person name="Bentzer J."/>
            <person name="Ahren D."/>
            <person name="Johansson T."/>
            <person name="Persson P."/>
            <person name="Tunlid A."/>
        </authorList>
    </citation>
    <scope>NUCLEOTIDE SEQUENCE [LARGE SCALE GENOMIC DNA]</scope>
    <source>
        <strain evidence="1 2">CBS 102.39</strain>
    </source>
</reference>
<organism evidence="1 2">
    <name type="scientific">Agrocybe pediades</name>
    <dbReference type="NCBI Taxonomy" id="84607"/>
    <lineage>
        <taxon>Eukaryota</taxon>
        <taxon>Fungi</taxon>
        <taxon>Dikarya</taxon>
        <taxon>Basidiomycota</taxon>
        <taxon>Agaricomycotina</taxon>
        <taxon>Agaricomycetes</taxon>
        <taxon>Agaricomycetidae</taxon>
        <taxon>Agaricales</taxon>
        <taxon>Agaricineae</taxon>
        <taxon>Strophariaceae</taxon>
        <taxon>Agrocybe</taxon>
    </lineage>
</organism>
<proteinExistence type="predicted"/>
<sequence length="406" mass="45627">MVESKRVAYNQAGRIPAKVIAAIIAHLQDDKKSLRACSLVSHDWASPSQHSLLYSIDVNAGNYKALLKILSSRQSQLSSIVHDLRIVSTAEEQGKGNWLTESIPALSKHFGTIDSLSLIGINWKKQITDRANTQLRNAFPKATKVVLRECVFARFSQLAEFLCSFRSAQRIETVQCKIDSTGQLPSPKLALSPHIRELVIDEAPLMLLTWLAEQPSPLQLERVAIDAIAPVNFSGMKTILSTSGPSLKHFQFRFDHHFLHLAVQPQLDLSPNTSLERLEGTLAFPNPFAMRVSLRLPVNVSFFLPMLASITSSKLREIKFNILVASLDNLGSINWEEINRLCKERPWGQTLERFSIDLTDMAPDTFDPDEDWLKEAEDIIRPALEELQKRDVLSIKLSLSPPKKYS</sequence>
<dbReference type="AlphaFoldDB" id="A0A8H4QSI3"/>
<evidence type="ECO:0000313" key="2">
    <source>
        <dbReference type="Proteomes" id="UP000521872"/>
    </source>
</evidence>